<sequence length="48" mass="5502">MLSYQNLVGYILKLDCLCPRRQVVQWLHCLLGAGGICIEKTHFLLHGF</sequence>
<dbReference type="EMBL" id="GGEC01091573">
    <property type="protein sequence ID" value="MBX72057.1"/>
    <property type="molecule type" value="Transcribed_RNA"/>
</dbReference>
<evidence type="ECO:0000313" key="1">
    <source>
        <dbReference type="EMBL" id="MBX72057.1"/>
    </source>
</evidence>
<organism evidence="1">
    <name type="scientific">Rhizophora mucronata</name>
    <name type="common">Asiatic mangrove</name>
    <dbReference type="NCBI Taxonomy" id="61149"/>
    <lineage>
        <taxon>Eukaryota</taxon>
        <taxon>Viridiplantae</taxon>
        <taxon>Streptophyta</taxon>
        <taxon>Embryophyta</taxon>
        <taxon>Tracheophyta</taxon>
        <taxon>Spermatophyta</taxon>
        <taxon>Magnoliopsida</taxon>
        <taxon>eudicotyledons</taxon>
        <taxon>Gunneridae</taxon>
        <taxon>Pentapetalae</taxon>
        <taxon>rosids</taxon>
        <taxon>fabids</taxon>
        <taxon>Malpighiales</taxon>
        <taxon>Rhizophoraceae</taxon>
        <taxon>Rhizophora</taxon>
    </lineage>
</organism>
<proteinExistence type="predicted"/>
<protein>
    <submittedName>
        <fullName evidence="1">Uncharacterized protein</fullName>
    </submittedName>
</protein>
<accession>A0A2P2QYN0</accession>
<reference evidence="1" key="1">
    <citation type="submission" date="2018-02" db="EMBL/GenBank/DDBJ databases">
        <title>Rhizophora mucronata_Transcriptome.</title>
        <authorList>
            <person name="Meera S.P."/>
            <person name="Sreeshan A."/>
            <person name="Augustine A."/>
        </authorList>
    </citation>
    <scope>NUCLEOTIDE SEQUENCE</scope>
    <source>
        <tissue evidence="1">Leaf</tissue>
    </source>
</reference>
<name>A0A2P2QYN0_RHIMU</name>
<dbReference type="AlphaFoldDB" id="A0A2P2QYN0"/>